<proteinExistence type="predicted"/>
<feature type="repeat" description="Pumilio" evidence="3">
    <location>
        <begin position="379"/>
        <end position="417"/>
    </location>
</feature>
<dbReference type="InterPro" id="IPR011989">
    <property type="entry name" value="ARM-like"/>
</dbReference>
<dbReference type="GO" id="GO:0005737">
    <property type="term" value="C:cytoplasm"/>
    <property type="evidence" value="ECO:0007669"/>
    <property type="project" value="TreeGrafter"/>
</dbReference>
<dbReference type="GO" id="GO:0006417">
    <property type="term" value="P:regulation of translation"/>
    <property type="evidence" value="ECO:0007669"/>
    <property type="project" value="UniProtKB-KW"/>
</dbReference>
<feature type="repeat" description="Pumilio" evidence="3">
    <location>
        <begin position="311"/>
        <end position="348"/>
    </location>
</feature>
<feature type="repeat" description="Pumilio" evidence="3">
    <location>
        <begin position="237"/>
        <end position="273"/>
    </location>
</feature>
<evidence type="ECO:0000256" key="2">
    <source>
        <dbReference type="ARBA" id="ARBA00022845"/>
    </source>
</evidence>
<evidence type="ECO:0000259" key="5">
    <source>
        <dbReference type="PROSITE" id="PS50303"/>
    </source>
</evidence>
<evidence type="ECO:0000313" key="6">
    <source>
        <dbReference type="EMBL" id="KAI3900931.1"/>
    </source>
</evidence>
<gene>
    <name evidence="6" type="ORF">MKW98_026498</name>
</gene>
<evidence type="ECO:0000256" key="4">
    <source>
        <dbReference type="SAM" id="MobiDB-lite"/>
    </source>
</evidence>
<keyword evidence="2" id="KW-0810">Translation regulation</keyword>
<dbReference type="EMBL" id="JAJJMB010011671">
    <property type="protein sequence ID" value="KAI3900931.1"/>
    <property type="molecule type" value="Genomic_DNA"/>
</dbReference>
<comment type="caution">
    <text evidence="6">The sequence shown here is derived from an EMBL/GenBank/DDBJ whole genome shotgun (WGS) entry which is preliminary data.</text>
</comment>
<dbReference type="GO" id="GO:0003729">
    <property type="term" value="F:mRNA binding"/>
    <property type="evidence" value="ECO:0007669"/>
    <property type="project" value="TreeGrafter"/>
</dbReference>
<reference evidence="6" key="1">
    <citation type="submission" date="2022-04" db="EMBL/GenBank/DDBJ databases">
        <title>A functionally conserved STORR gene fusion in Papaver species that diverged 16.8 million years ago.</title>
        <authorList>
            <person name="Catania T."/>
        </authorList>
    </citation>
    <scope>NUCLEOTIDE SEQUENCE</scope>
    <source>
        <strain evidence="6">S-188037</strain>
    </source>
</reference>
<evidence type="ECO:0000256" key="3">
    <source>
        <dbReference type="PROSITE-ProRule" id="PRU00317"/>
    </source>
</evidence>
<organism evidence="6 7">
    <name type="scientific">Papaver atlanticum</name>
    <dbReference type="NCBI Taxonomy" id="357466"/>
    <lineage>
        <taxon>Eukaryota</taxon>
        <taxon>Viridiplantae</taxon>
        <taxon>Streptophyta</taxon>
        <taxon>Embryophyta</taxon>
        <taxon>Tracheophyta</taxon>
        <taxon>Spermatophyta</taxon>
        <taxon>Magnoliopsida</taxon>
        <taxon>Ranunculales</taxon>
        <taxon>Papaveraceae</taxon>
        <taxon>Papaveroideae</taxon>
        <taxon>Papaver</taxon>
    </lineage>
</organism>
<dbReference type="SMART" id="SM00025">
    <property type="entry name" value="Pumilio"/>
    <property type="match status" value="4"/>
</dbReference>
<sequence length="465" mass="52168">MADSRNNYHQPKSPLYYTNIPSQPFPDHELIESFGNLLSINSKSNDTTHQNSAPRSSSTASGSGVNRVPMDTRFYGANSIQTPAPIINGYERQRYVGPLHPMMRSAIPLDHSTFTHGDTSYNHMNGLSYPVEARTYRNYMGSPNLGRSFPGNSYINYGHQPFQNLDLGNSHCRYILELVSNDKEIFRVTQLLRSPKAFMQVVYVIADAVNTHLGSRAMKNIIKLVRGEPSHIAYVMRVMKPQLLSMMVNQFGSTVIQCFLHCLYLKENKDIYETAVINCIDLATTKQGCISLKAVIKSIGDHPLHVALLSTILDNAAILSEHRYGNYVVQDVLDHHPYTANHLFQIIRANLFRLSMDMHGSPVIEKCISSGAIDNVVSELLSDSKQLVELAQDKYGNYVIQKALKETKGKAYEKYLQLVDILRKSSSELENHPSGRNAYNLIKRANKFSKNNGITRLLDGGDVAV</sequence>
<evidence type="ECO:0000313" key="7">
    <source>
        <dbReference type="Proteomes" id="UP001202328"/>
    </source>
</evidence>
<name>A0AAD4XBY8_9MAGN</name>
<dbReference type="PANTHER" id="PTHR12537">
    <property type="entry name" value="RNA BINDING PROTEIN PUMILIO-RELATED"/>
    <property type="match status" value="1"/>
</dbReference>
<dbReference type="PANTHER" id="PTHR12537:SF137">
    <property type="entry name" value="PUMILIO HOMOLOG 16-RELATED"/>
    <property type="match status" value="1"/>
</dbReference>
<dbReference type="SUPFAM" id="SSF48371">
    <property type="entry name" value="ARM repeat"/>
    <property type="match status" value="1"/>
</dbReference>
<keyword evidence="7" id="KW-1185">Reference proteome</keyword>
<feature type="domain" description="PUM-HD" evidence="5">
    <location>
        <begin position="91"/>
        <end position="446"/>
    </location>
</feature>
<dbReference type="InterPro" id="IPR033133">
    <property type="entry name" value="PUM-HD"/>
</dbReference>
<feature type="compositionally biased region" description="Low complexity" evidence="4">
    <location>
        <begin position="52"/>
        <end position="64"/>
    </location>
</feature>
<keyword evidence="1" id="KW-0677">Repeat</keyword>
<dbReference type="InterPro" id="IPR001313">
    <property type="entry name" value="Pumilio_RNA-bd_rpt"/>
</dbReference>
<dbReference type="AlphaFoldDB" id="A0AAD4XBY8"/>
<feature type="compositionally biased region" description="Polar residues" evidence="4">
    <location>
        <begin position="41"/>
        <end position="51"/>
    </location>
</feature>
<accession>A0AAD4XBY8</accession>
<dbReference type="Gene3D" id="1.25.10.10">
    <property type="entry name" value="Leucine-rich Repeat Variant"/>
    <property type="match status" value="1"/>
</dbReference>
<feature type="region of interest" description="Disordered" evidence="4">
    <location>
        <begin position="41"/>
        <end position="68"/>
    </location>
</feature>
<dbReference type="InterPro" id="IPR016024">
    <property type="entry name" value="ARM-type_fold"/>
</dbReference>
<dbReference type="PROSITE" id="PS50303">
    <property type="entry name" value="PUM_HD"/>
    <property type="match status" value="1"/>
</dbReference>
<evidence type="ECO:0000256" key="1">
    <source>
        <dbReference type="ARBA" id="ARBA00022737"/>
    </source>
</evidence>
<dbReference type="Proteomes" id="UP001202328">
    <property type="component" value="Unassembled WGS sequence"/>
</dbReference>
<dbReference type="Pfam" id="PF00806">
    <property type="entry name" value="PUF"/>
    <property type="match status" value="4"/>
</dbReference>
<protein>
    <recommendedName>
        <fullName evidence="5">PUM-HD domain-containing protein</fullName>
    </recommendedName>
</protein>
<dbReference type="PROSITE" id="PS50302">
    <property type="entry name" value="PUM"/>
    <property type="match status" value="3"/>
</dbReference>